<dbReference type="GO" id="GO:0110001">
    <property type="term" value="C:toxin-antitoxin complex"/>
    <property type="evidence" value="ECO:0007669"/>
    <property type="project" value="InterPro"/>
</dbReference>
<evidence type="ECO:0000256" key="6">
    <source>
        <dbReference type="ARBA" id="ARBA00024207"/>
    </source>
</evidence>
<keyword evidence="3" id="KW-0540">Nuclease</keyword>
<reference evidence="7 8" key="1">
    <citation type="submission" date="2015-09" db="EMBL/GenBank/DDBJ databases">
        <authorList>
            <consortium name="Pathogen Informatics"/>
        </authorList>
    </citation>
    <scope>NUCLEOTIDE SEQUENCE [LARGE SCALE GENOMIC DNA]</scope>
    <source>
        <strain evidence="7 8">2789STDY5608872</strain>
    </source>
</reference>
<dbReference type="InterPro" id="IPR008201">
    <property type="entry name" value="HepT-like"/>
</dbReference>
<keyword evidence="4" id="KW-0547">Nucleotide-binding</keyword>
<evidence type="ECO:0000313" key="8">
    <source>
        <dbReference type="Proteomes" id="UP000095591"/>
    </source>
</evidence>
<keyword evidence="2" id="KW-1277">Toxin-antitoxin system</keyword>
<evidence type="ECO:0000256" key="1">
    <source>
        <dbReference type="ARBA" id="ARBA00022553"/>
    </source>
</evidence>
<dbReference type="AlphaFoldDB" id="A0A173W1L0"/>
<dbReference type="Proteomes" id="UP000095591">
    <property type="component" value="Unassembled WGS sequence"/>
</dbReference>
<keyword evidence="1" id="KW-0597">Phosphoprotein</keyword>
<dbReference type="InterPro" id="IPR037038">
    <property type="entry name" value="HepT-like_sf"/>
</dbReference>
<evidence type="ECO:0000256" key="4">
    <source>
        <dbReference type="ARBA" id="ARBA00022741"/>
    </source>
</evidence>
<dbReference type="GO" id="GO:0004540">
    <property type="term" value="F:RNA nuclease activity"/>
    <property type="evidence" value="ECO:0007669"/>
    <property type="project" value="InterPro"/>
</dbReference>
<comment type="similarity">
    <text evidence="6">Belongs to the HepT RNase toxin family.</text>
</comment>
<keyword evidence="5" id="KW-0378">Hydrolase</keyword>
<dbReference type="InterPro" id="IPR051813">
    <property type="entry name" value="HepT_RNase_toxin"/>
</dbReference>
<name>A0A173W1L0_PARDI</name>
<dbReference type="Pfam" id="PF01934">
    <property type="entry name" value="HepT-like"/>
    <property type="match status" value="1"/>
</dbReference>
<evidence type="ECO:0000313" key="7">
    <source>
        <dbReference type="EMBL" id="CUN32890.1"/>
    </source>
</evidence>
<sequence>MYDEDAIYRIIELIDGMLDSIQIIQERVSGIKSANDFLISPDNMFILDGICMKLIFIGESIKTIDKLSKGELFPLYPAIPWKEIMKLRDIIAHHYFKIDVDIVYSTIKEDLSPLENTLRQLKDYEERRCSATNLRNQL</sequence>
<dbReference type="GO" id="GO:0000166">
    <property type="term" value="F:nucleotide binding"/>
    <property type="evidence" value="ECO:0007669"/>
    <property type="project" value="UniProtKB-KW"/>
</dbReference>
<protein>
    <submittedName>
        <fullName evidence="7">Uncharacterized conserved protein</fullName>
    </submittedName>
</protein>
<organism evidence="7 8">
    <name type="scientific">Parabacteroides distasonis</name>
    <dbReference type="NCBI Taxonomy" id="823"/>
    <lineage>
        <taxon>Bacteria</taxon>
        <taxon>Pseudomonadati</taxon>
        <taxon>Bacteroidota</taxon>
        <taxon>Bacteroidia</taxon>
        <taxon>Bacteroidales</taxon>
        <taxon>Tannerellaceae</taxon>
        <taxon>Parabacteroides</taxon>
    </lineage>
</organism>
<evidence type="ECO:0000256" key="5">
    <source>
        <dbReference type="ARBA" id="ARBA00022801"/>
    </source>
</evidence>
<dbReference type="GO" id="GO:0016787">
    <property type="term" value="F:hydrolase activity"/>
    <property type="evidence" value="ECO:0007669"/>
    <property type="project" value="UniProtKB-KW"/>
</dbReference>
<dbReference type="PANTHER" id="PTHR34139">
    <property type="entry name" value="UPF0331 PROTEIN MJ0127"/>
    <property type="match status" value="1"/>
</dbReference>
<dbReference type="PANTHER" id="PTHR34139:SF1">
    <property type="entry name" value="RNASE MJ1380-RELATED"/>
    <property type="match status" value="1"/>
</dbReference>
<dbReference type="Gene3D" id="1.20.120.580">
    <property type="entry name" value="bsu32300-like"/>
    <property type="match status" value="1"/>
</dbReference>
<dbReference type="EMBL" id="CYXP01000013">
    <property type="protein sequence ID" value="CUN32890.1"/>
    <property type="molecule type" value="Genomic_DNA"/>
</dbReference>
<evidence type="ECO:0000256" key="2">
    <source>
        <dbReference type="ARBA" id="ARBA00022649"/>
    </source>
</evidence>
<accession>A0A173W1L0</accession>
<gene>
    <name evidence="7" type="ORF">ERS852429_04180</name>
</gene>
<evidence type="ECO:0000256" key="3">
    <source>
        <dbReference type="ARBA" id="ARBA00022722"/>
    </source>
</evidence>
<proteinExistence type="inferred from homology"/>
<dbReference type="RefSeq" id="WP_070103056.1">
    <property type="nucleotide sequence ID" value="NZ_CYXP01000013.1"/>
</dbReference>